<name>A0A3D8ITC5_9HELI</name>
<sequence length="490" mass="57453">MQEDDFFIQAQKYFDDIDEVINAICFALFPFNPTIKSIGMVQQIIYPRSYPSNAKVKHLDYKITPIRHLDLGIMELWKIRQYKLHFHHAPSLRLMNSFTFMGDEIGDDEIDEYMNEIKNTGEMNFNWCHFKEINIHQCRFKKLVFKNCTFEKDIIFNSCIFEEIIFENCIFKNFVSITDSHFKGVTKIYAKFEGQTSFSGCTFGEKDNHQSTVFFNQSIFKQVTFFTNTRFYGETVSFYKVVFEKIPNFTQAVFQTNLNLVNSSLNFDYKTTYQVIKDKGKPILFNQAIQNANDFRDSFRLFKNTLSKEGNLLDASNYHRVELYCKEIELHSKLKESWNWRDWIDKWQLCLYRHTSDHHTDLLKIISWVMIVIGYFGLGFFIIRYFQDSSILLHLNPYGITLSFGGVISLGTLLIMGYIQRIFFFAGIGLISTLWIACYKPTLIFGAMNLIDKSSRSGLENLLTVLYTLAMILLLFSLQKTARKNSIIPS</sequence>
<accession>A0A3D8ITC5</accession>
<dbReference type="OrthoDB" id="5324042at2"/>
<protein>
    <recommendedName>
        <fullName evidence="4">Pentapeptide repeat-containing protein</fullName>
    </recommendedName>
</protein>
<keyword evidence="3" id="KW-1185">Reference proteome</keyword>
<dbReference type="EMBL" id="NXLU01000011">
    <property type="protein sequence ID" value="RDU68155.1"/>
    <property type="molecule type" value="Genomic_DNA"/>
</dbReference>
<keyword evidence="1" id="KW-0812">Transmembrane</keyword>
<dbReference type="Proteomes" id="UP000257067">
    <property type="component" value="Unassembled WGS sequence"/>
</dbReference>
<evidence type="ECO:0008006" key="4">
    <source>
        <dbReference type="Google" id="ProtNLM"/>
    </source>
</evidence>
<dbReference type="Pfam" id="PF13576">
    <property type="entry name" value="Pentapeptide_3"/>
    <property type="match status" value="1"/>
</dbReference>
<reference evidence="2 3" key="1">
    <citation type="submission" date="2018-04" db="EMBL/GenBank/DDBJ databases">
        <title>Novel Campyloabacter and Helicobacter Species and Strains.</title>
        <authorList>
            <person name="Mannion A.J."/>
            <person name="Shen Z."/>
            <person name="Fox J.G."/>
        </authorList>
    </citation>
    <scope>NUCLEOTIDE SEQUENCE [LARGE SCALE GENOMIC DNA]</scope>
    <source>
        <strain evidence="2 3">ATCC 700242</strain>
    </source>
</reference>
<evidence type="ECO:0000256" key="1">
    <source>
        <dbReference type="SAM" id="Phobius"/>
    </source>
</evidence>
<dbReference type="AlphaFoldDB" id="A0A3D8ITC5"/>
<dbReference type="SUPFAM" id="SSF141571">
    <property type="entry name" value="Pentapeptide repeat-like"/>
    <property type="match status" value="1"/>
</dbReference>
<dbReference type="InterPro" id="IPR001646">
    <property type="entry name" value="5peptide_repeat"/>
</dbReference>
<feature type="transmembrane region" description="Helical" evidence="1">
    <location>
        <begin position="459"/>
        <end position="478"/>
    </location>
</feature>
<evidence type="ECO:0000313" key="2">
    <source>
        <dbReference type="EMBL" id="RDU68155.1"/>
    </source>
</evidence>
<dbReference type="Gene3D" id="2.160.20.80">
    <property type="entry name" value="E3 ubiquitin-protein ligase SopA"/>
    <property type="match status" value="1"/>
</dbReference>
<evidence type="ECO:0000313" key="3">
    <source>
        <dbReference type="Proteomes" id="UP000257067"/>
    </source>
</evidence>
<comment type="caution">
    <text evidence="2">The sequence shown here is derived from an EMBL/GenBank/DDBJ whole genome shotgun (WGS) entry which is preliminary data.</text>
</comment>
<proteinExistence type="predicted"/>
<organism evidence="2 3">
    <name type="scientific">Helicobacter cholecystus</name>
    <dbReference type="NCBI Taxonomy" id="45498"/>
    <lineage>
        <taxon>Bacteria</taxon>
        <taxon>Pseudomonadati</taxon>
        <taxon>Campylobacterota</taxon>
        <taxon>Epsilonproteobacteria</taxon>
        <taxon>Campylobacterales</taxon>
        <taxon>Helicobacteraceae</taxon>
        <taxon>Helicobacter</taxon>
    </lineage>
</organism>
<feature type="transmembrane region" description="Helical" evidence="1">
    <location>
        <begin position="422"/>
        <end position="439"/>
    </location>
</feature>
<feature type="transmembrane region" description="Helical" evidence="1">
    <location>
        <begin position="365"/>
        <end position="386"/>
    </location>
</feature>
<keyword evidence="1" id="KW-1133">Transmembrane helix</keyword>
<dbReference type="RefSeq" id="WP_104724819.1">
    <property type="nucleotide sequence ID" value="NZ_FZNE01000008.1"/>
</dbReference>
<feature type="transmembrane region" description="Helical" evidence="1">
    <location>
        <begin position="398"/>
        <end position="416"/>
    </location>
</feature>
<keyword evidence="1" id="KW-0472">Membrane</keyword>
<gene>
    <name evidence="2" type="ORF">CQA62_06485</name>
</gene>